<dbReference type="SUPFAM" id="SSF46785">
    <property type="entry name" value="Winged helix' DNA-binding domain"/>
    <property type="match status" value="1"/>
</dbReference>
<dbReference type="InterPro" id="IPR036390">
    <property type="entry name" value="WH_DNA-bd_sf"/>
</dbReference>
<keyword evidence="2" id="KW-0805">Transcription regulation</keyword>
<dbReference type="SUPFAM" id="SSF53850">
    <property type="entry name" value="Periplasmic binding protein-like II"/>
    <property type="match status" value="1"/>
</dbReference>
<dbReference type="EMBL" id="VOGB01000003">
    <property type="protein sequence ID" value="MQM72070.1"/>
    <property type="molecule type" value="Genomic_DNA"/>
</dbReference>
<dbReference type="InterPro" id="IPR005119">
    <property type="entry name" value="LysR_subst-bd"/>
</dbReference>
<dbReference type="InterPro" id="IPR050950">
    <property type="entry name" value="HTH-type_LysR_regulators"/>
</dbReference>
<keyword evidence="4" id="KW-0804">Transcription</keyword>
<keyword evidence="3" id="KW-0238">DNA-binding</keyword>
<dbReference type="GO" id="GO:0003677">
    <property type="term" value="F:DNA binding"/>
    <property type="evidence" value="ECO:0007669"/>
    <property type="project" value="UniProtKB-KW"/>
</dbReference>
<protein>
    <submittedName>
        <fullName evidence="6">LysR family transcriptional regulator</fullName>
    </submittedName>
</protein>
<dbReference type="PRINTS" id="PR00039">
    <property type="entry name" value="HTHLYSR"/>
</dbReference>
<dbReference type="PANTHER" id="PTHR30419">
    <property type="entry name" value="HTH-TYPE TRANSCRIPTIONAL REGULATOR YBHD"/>
    <property type="match status" value="1"/>
</dbReference>
<dbReference type="CDD" id="cd05466">
    <property type="entry name" value="PBP2_LTTR_substrate"/>
    <property type="match status" value="1"/>
</dbReference>
<organism evidence="6 7">
    <name type="scientific">Candidatus Pseudoramibacter fermentans</name>
    <dbReference type="NCBI Taxonomy" id="2594427"/>
    <lineage>
        <taxon>Bacteria</taxon>
        <taxon>Bacillati</taxon>
        <taxon>Bacillota</taxon>
        <taxon>Clostridia</taxon>
        <taxon>Eubacteriales</taxon>
        <taxon>Eubacteriaceae</taxon>
        <taxon>Pseudoramibacter</taxon>
    </lineage>
</organism>
<dbReference type="Proteomes" id="UP000473648">
    <property type="component" value="Unassembled WGS sequence"/>
</dbReference>
<evidence type="ECO:0000256" key="1">
    <source>
        <dbReference type="ARBA" id="ARBA00009437"/>
    </source>
</evidence>
<accession>A0A6L5GQG8</accession>
<name>A0A6L5GQG8_9FIRM</name>
<dbReference type="Gene3D" id="1.10.10.10">
    <property type="entry name" value="Winged helix-like DNA-binding domain superfamily/Winged helix DNA-binding domain"/>
    <property type="match status" value="1"/>
</dbReference>
<dbReference type="AlphaFoldDB" id="A0A6L5GQG8"/>
<comment type="similarity">
    <text evidence="1">Belongs to the LysR transcriptional regulatory family.</text>
</comment>
<evidence type="ECO:0000256" key="3">
    <source>
        <dbReference type="ARBA" id="ARBA00023125"/>
    </source>
</evidence>
<evidence type="ECO:0000256" key="4">
    <source>
        <dbReference type="ARBA" id="ARBA00023163"/>
    </source>
</evidence>
<gene>
    <name evidence="6" type="ORF">FRC53_01295</name>
</gene>
<reference evidence="6" key="1">
    <citation type="journal article" date="2020" name="Appl. Environ. Microbiol.">
        <title>Medium-Chain Fatty Acid Synthesis by 'Candidatus Weimeria bifida' gen. nov., sp. nov., and 'Candidatus Pseudoramibacter fermentans' sp. nov.</title>
        <authorList>
            <person name="Scarborough M.J."/>
            <person name="Myers K.S."/>
            <person name="Donohue T.J."/>
            <person name="Noguera D.R."/>
        </authorList>
    </citation>
    <scope>NUCLEOTIDE SEQUENCE</scope>
    <source>
        <strain evidence="6">EUB1.1</strain>
    </source>
</reference>
<evidence type="ECO:0000313" key="6">
    <source>
        <dbReference type="EMBL" id="MQM72070.1"/>
    </source>
</evidence>
<dbReference type="FunFam" id="1.10.10.10:FF:000001">
    <property type="entry name" value="LysR family transcriptional regulator"/>
    <property type="match status" value="1"/>
</dbReference>
<evidence type="ECO:0000313" key="7">
    <source>
        <dbReference type="Proteomes" id="UP000473648"/>
    </source>
</evidence>
<sequence length="303" mass="34709">MTLNQILQFITVCQYCNFTKAAEALHLSQPGVSKSIRELEAECGTALFERHYNNISMTRSGEVLYEKAQRFMEHYRAFEAEAHALSALQSTLHIGVVPMCGNTVFPQLHAAFLKAYPESRIATVEDTASVLYDMLDQHELDFILCVTNHLPDAHYHYHVLKKSRLKLFVADSSPLADRTSIELADLRDVPLVLFPDHFGQTRYIRRLFQAQNIYPVILHQTNQVFTILEYIRSGAAAGFLSEEFAAVEPDLIPLTVTDISPATINLVWNRDLDLYSSMQHFLRTVKQLYPTPKRRQADENRRH</sequence>
<dbReference type="PROSITE" id="PS50931">
    <property type="entry name" value="HTH_LYSR"/>
    <property type="match status" value="1"/>
</dbReference>
<comment type="caution">
    <text evidence="6">The sequence shown here is derived from an EMBL/GenBank/DDBJ whole genome shotgun (WGS) entry which is preliminary data.</text>
</comment>
<proteinExistence type="inferred from homology"/>
<feature type="domain" description="HTH lysR-type" evidence="5">
    <location>
        <begin position="1"/>
        <end position="58"/>
    </location>
</feature>
<dbReference type="InterPro" id="IPR000847">
    <property type="entry name" value="LysR_HTH_N"/>
</dbReference>
<keyword evidence="7" id="KW-1185">Reference proteome</keyword>
<dbReference type="GO" id="GO:0005829">
    <property type="term" value="C:cytosol"/>
    <property type="evidence" value="ECO:0007669"/>
    <property type="project" value="TreeGrafter"/>
</dbReference>
<evidence type="ECO:0000256" key="2">
    <source>
        <dbReference type="ARBA" id="ARBA00023015"/>
    </source>
</evidence>
<dbReference type="InterPro" id="IPR036388">
    <property type="entry name" value="WH-like_DNA-bd_sf"/>
</dbReference>
<evidence type="ECO:0000259" key="5">
    <source>
        <dbReference type="PROSITE" id="PS50931"/>
    </source>
</evidence>
<dbReference type="Pfam" id="PF00126">
    <property type="entry name" value="HTH_1"/>
    <property type="match status" value="1"/>
</dbReference>
<dbReference type="GO" id="GO:0003700">
    <property type="term" value="F:DNA-binding transcription factor activity"/>
    <property type="evidence" value="ECO:0007669"/>
    <property type="project" value="InterPro"/>
</dbReference>
<dbReference type="Pfam" id="PF03466">
    <property type="entry name" value="LysR_substrate"/>
    <property type="match status" value="1"/>
</dbReference>
<dbReference type="Gene3D" id="3.40.190.290">
    <property type="match status" value="1"/>
</dbReference>
<dbReference type="PANTHER" id="PTHR30419:SF25">
    <property type="entry name" value="HTH-TYPE TRANSCRIPTIONAL REGULATOR YTLI"/>
    <property type="match status" value="1"/>
</dbReference>